<feature type="compositionally biased region" description="Basic and acidic residues" evidence="2">
    <location>
        <begin position="33"/>
        <end position="51"/>
    </location>
</feature>
<evidence type="ECO:0000259" key="3">
    <source>
        <dbReference type="Pfam" id="PF09073"/>
    </source>
</evidence>
<feature type="compositionally biased region" description="Acidic residues" evidence="2">
    <location>
        <begin position="289"/>
        <end position="324"/>
    </location>
</feature>
<keyword evidence="1" id="KW-0175">Coiled coil</keyword>
<feature type="domain" description="Bud22" evidence="3">
    <location>
        <begin position="18"/>
        <end position="544"/>
    </location>
</feature>
<feature type="compositionally biased region" description="Acidic residues" evidence="2">
    <location>
        <begin position="207"/>
        <end position="216"/>
    </location>
</feature>
<gene>
    <name evidence="4" type="ORF">PG996_013103</name>
</gene>
<dbReference type="Proteomes" id="UP001446871">
    <property type="component" value="Unassembled WGS sequence"/>
</dbReference>
<proteinExistence type="predicted"/>
<evidence type="ECO:0000313" key="5">
    <source>
        <dbReference type="Proteomes" id="UP001446871"/>
    </source>
</evidence>
<evidence type="ECO:0000256" key="2">
    <source>
        <dbReference type="SAM" id="MobiDB-lite"/>
    </source>
</evidence>
<name>A0ABR1U4I3_9PEZI</name>
<dbReference type="PANTHER" id="PTHR23325">
    <property type="entry name" value="SERUM RESPONSE FACTOR-BINDING"/>
    <property type="match status" value="1"/>
</dbReference>
<evidence type="ECO:0000313" key="4">
    <source>
        <dbReference type="EMBL" id="KAK8053802.1"/>
    </source>
</evidence>
<dbReference type="InterPro" id="IPR015158">
    <property type="entry name" value="Bud22_dom"/>
</dbReference>
<organism evidence="4 5">
    <name type="scientific">Apiospora saccharicola</name>
    <dbReference type="NCBI Taxonomy" id="335842"/>
    <lineage>
        <taxon>Eukaryota</taxon>
        <taxon>Fungi</taxon>
        <taxon>Dikarya</taxon>
        <taxon>Ascomycota</taxon>
        <taxon>Pezizomycotina</taxon>
        <taxon>Sordariomycetes</taxon>
        <taxon>Xylariomycetidae</taxon>
        <taxon>Amphisphaeriales</taxon>
        <taxon>Apiosporaceae</taxon>
        <taxon>Apiospora</taxon>
    </lineage>
</organism>
<feature type="compositionally biased region" description="Basic and acidic residues" evidence="2">
    <location>
        <begin position="388"/>
        <end position="415"/>
    </location>
</feature>
<comment type="caution">
    <text evidence="4">The sequence shown here is derived from an EMBL/GenBank/DDBJ whole genome shotgun (WGS) entry which is preliminary data.</text>
</comment>
<dbReference type="InterPro" id="IPR037393">
    <property type="entry name" value="Bud22/SRFB1"/>
</dbReference>
<evidence type="ECO:0000256" key="1">
    <source>
        <dbReference type="ARBA" id="ARBA00023054"/>
    </source>
</evidence>
<feature type="region of interest" description="Disordered" evidence="2">
    <location>
        <begin position="33"/>
        <end position="66"/>
    </location>
</feature>
<keyword evidence="5" id="KW-1185">Reference proteome</keyword>
<protein>
    <submittedName>
        <fullName evidence="4">NADH-ubiquinone oxidoreductase 30.4 kDa subunit</fullName>
    </submittedName>
</protein>
<dbReference type="PANTHER" id="PTHR23325:SF1">
    <property type="entry name" value="SERUM RESPONSE FACTOR-BINDING PROTEIN 1"/>
    <property type="match status" value="1"/>
</dbReference>
<feature type="region of interest" description="Disordered" evidence="2">
    <location>
        <begin position="158"/>
        <end position="526"/>
    </location>
</feature>
<accession>A0ABR1U4I3</accession>
<dbReference type="Pfam" id="PF09073">
    <property type="entry name" value="BUD22"/>
    <property type="match status" value="1"/>
</dbReference>
<sequence>MVKRKRYEPKLDEQLQALEVKLFRALKTSKGFERQRMAKRVQEETNPDKAVRQRQAKKGHEPDPEKVARLEREVAVLKSLDLHQAAHAILCSQLLKVKGIAESPNLPEFIKPVPKPNITEEERSALHNVTSGLCNRKQVKDVLDEAIKATCLDLRVDLPGKGKAGKGKAGREEPEEQADDREEKPARKAKAAADSSKSKSQKKPADSDDEESEDEWGGISGDEGHASNDEEEEKALSRYEALLGGSSDSEGGGLDSDEDELQDSRAAAIKKGSQVEVRGPSDYFSGGESDADEDGDPVDLSADEVEEKSEEEEEVEEEESDGSDSSEAVSPPPKKARAAKASVSKNGDSTFLPSLMGGYVSGSESDASDLDVAPARNNRRGQRARQAIWEKKFKQDAKHLNKPKDSRDDGWDAKRGAVGNEHGAPWKQGIKSAFDKRDKPSEPAPEGVHPDRQRNFNESGPSKPPHRNSRDSAPSNLPHRSFGSSAGPSRSFEPAAAAAPKPPPKPVKPKRDDTGPLHATWEMAKAQKEKMASAKFAGKKITFD</sequence>
<dbReference type="EMBL" id="JAQQWM010000008">
    <property type="protein sequence ID" value="KAK8053802.1"/>
    <property type="molecule type" value="Genomic_DNA"/>
</dbReference>
<reference evidence="4 5" key="1">
    <citation type="submission" date="2023-01" db="EMBL/GenBank/DDBJ databases">
        <title>Analysis of 21 Apiospora genomes using comparative genomics revels a genus with tremendous synthesis potential of carbohydrate active enzymes and secondary metabolites.</title>
        <authorList>
            <person name="Sorensen T."/>
        </authorList>
    </citation>
    <scope>NUCLEOTIDE SEQUENCE [LARGE SCALE GENOMIC DNA]</scope>
    <source>
        <strain evidence="4 5">CBS 83171</strain>
    </source>
</reference>